<protein>
    <submittedName>
        <fullName evidence="1">Uncharacterized protein</fullName>
    </submittedName>
</protein>
<dbReference type="EMBL" id="CP089982">
    <property type="protein sequence ID" value="WXA92970.1"/>
    <property type="molecule type" value="Genomic_DNA"/>
</dbReference>
<sequence length="91" mass="9925">MSITGPDGSRTIQAGPVYFEPLSPGRYHMCLTREMSSTTDPTPAPVCTDFTIAPGDIRRIDIHVSYGIWGERGTLQEYASDGSPFNSSEAR</sequence>
<gene>
    <name evidence="1" type="ORF">LZC95_41785</name>
</gene>
<reference evidence="1 2" key="1">
    <citation type="submission" date="2021-12" db="EMBL/GenBank/DDBJ databases">
        <title>Discovery of the Pendulisporaceae a myxobacterial family with distinct sporulation behavior and unique specialized metabolism.</title>
        <authorList>
            <person name="Garcia R."/>
            <person name="Popoff A."/>
            <person name="Bader C.D."/>
            <person name="Loehr J."/>
            <person name="Walesch S."/>
            <person name="Walt C."/>
            <person name="Boldt J."/>
            <person name="Bunk B."/>
            <person name="Haeckl F.J.F.P.J."/>
            <person name="Gunesch A.P."/>
            <person name="Birkelbach J."/>
            <person name="Nuebel U."/>
            <person name="Pietschmann T."/>
            <person name="Bach T."/>
            <person name="Mueller R."/>
        </authorList>
    </citation>
    <scope>NUCLEOTIDE SEQUENCE [LARGE SCALE GENOMIC DNA]</scope>
    <source>
        <strain evidence="1 2">MSr12523</strain>
    </source>
</reference>
<organism evidence="1 2">
    <name type="scientific">Pendulispora brunnea</name>
    <dbReference type="NCBI Taxonomy" id="2905690"/>
    <lineage>
        <taxon>Bacteria</taxon>
        <taxon>Pseudomonadati</taxon>
        <taxon>Myxococcota</taxon>
        <taxon>Myxococcia</taxon>
        <taxon>Myxococcales</taxon>
        <taxon>Sorangiineae</taxon>
        <taxon>Pendulisporaceae</taxon>
        <taxon>Pendulispora</taxon>
    </lineage>
</organism>
<keyword evidence="2" id="KW-1185">Reference proteome</keyword>
<evidence type="ECO:0000313" key="1">
    <source>
        <dbReference type="EMBL" id="WXA92970.1"/>
    </source>
</evidence>
<accession>A0ABZ2K2N0</accession>
<name>A0ABZ2K2N0_9BACT</name>
<evidence type="ECO:0000313" key="2">
    <source>
        <dbReference type="Proteomes" id="UP001379533"/>
    </source>
</evidence>
<proteinExistence type="predicted"/>
<dbReference type="RefSeq" id="WP_394843569.1">
    <property type="nucleotide sequence ID" value="NZ_CP089982.1"/>
</dbReference>
<dbReference type="Proteomes" id="UP001379533">
    <property type="component" value="Chromosome"/>
</dbReference>